<comment type="caution">
    <text evidence="1">The sequence shown here is derived from an EMBL/GenBank/DDBJ whole genome shotgun (WGS) entry which is preliminary data.</text>
</comment>
<keyword evidence="2" id="KW-1185">Reference proteome</keyword>
<reference evidence="1" key="2">
    <citation type="journal article" date="2023" name="Int. J. Mol. Sci.">
        <title>De Novo Assembly and Annotation of 11 Diverse Shrub Willow (Salix) Genomes Reveals Novel Gene Organization in Sex-Linked Regions.</title>
        <authorList>
            <person name="Hyden B."/>
            <person name="Feng K."/>
            <person name="Yates T.B."/>
            <person name="Jawdy S."/>
            <person name="Cereghino C."/>
            <person name="Smart L.B."/>
            <person name="Muchero W."/>
        </authorList>
    </citation>
    <scope>NUCLEOTIDE SEQUENCE [LARGE SCALE GENOMIC DNA]</scope>
    <source>
        <tissue evidence="1">Shoot tip</tissue>
    </source>
</reference>
<dbReference type="EMBL" id="JAPFFL010000009">
    <property type="protein sequence ID" value="KAJ6703502.1"/>
    <property type="molecule type" value="Genomic_DNA"/>
</dbReference>
<organism evidence="1 2">
    <name type="scientific">Salix viminalis</name>
    <name type="common">Common osier</name>
    <name type="synonym">Basket willow</name>
    <dbReference type="NCBI Taxonomy" id="40686"/>
    <lineage>
        <taxon>Eukaryota</taxon>
        <taxon>Viridiplantae</taxon>
        <taxon>Streptophyta</taxon>
        <taxon>Embryophyta</taxon>
        <taxon>Tracheophyta</taxon>
        <taxon>Spermatophyta</taxon>
        <taxon>Magnoliopsida</taxon>
        <taxon>eudicotyledons</taxon>
        <taxon>Gunneridae</taxon>
        <taxon>Pentapetalae</taxon>
        <taxon>rosids</taxon>
        <taxon>fabids</taxon>
        <taxon>Malpighiales</taxon>
        <taxon>Salicaceae</taxon>
        <taxon>Saliceae</taxon>
        <taxon>Salix</taxon>
    </lineage>
</organism>
<proteinExistence type="predicted"/>
<reference evidence="1" key="1">
    <citation type="submission" date="2022-11" db="EMBL/GenBank/DDBJ databases">
        <authorList>
            <person name="Hyden B.L."/>
            <person name="Feng K."/>
            <person name="Yates T."/>
            <person name="Jawdy S."/>
            <person name="Smart L.B."/>
            <person name="Muchero W."/>
        </authorList>
    </citation>
    <scope>NUCLEOTIDE SEQUENCE</scope>
    <source>
        <tissue evidence="1">Shoot tip</tissue>
    </source>
</reference>
<dbReference type="OrthoDB" id="10415746at2759"/>
<dbReference type="AlphaFoldDB" id="A0A9Q0T762"/>
<accession>A0A9Q0T762</accession>
<gene>
    <name evidence="1" type="ORF">OIU85_029442</name>
</gene>
<evidence type="ECO:0000313" key="1">
    <source>
        <dbReference type="EMBL" id="KAJ6703502.1"/>
    </source>
</evidence>
<protein>
    <submittedName>
        <fullName evidence="1">Uncharacterized protein</fullName>
    </submittedName>
</protein>
<name>A0A9Q0T762_SALVM</name>
<sequence length="103" mass="11693">MLLPTIVVVGNNLPENLVLLNQLPILAFLEARSDRLNMTIIQIEMCNRYSSELLCCPENNHSRNFLMDEIRASDEAKAIELLNLLPRPAVVLSVQVRQFATME</sequence>
<dbReference type="Proteomes" id="UP001151529">
    <property type="component" value="Chromosome 3"/>
</dbReference>
<evidence type="ECO:0000313" key="2">
    <source>
        <dbReference type="Proteomes" id="UP001151529"/>
    </source>
</evidence>